<evidence type="ECO:0000256" key="2">
    <source>
        <dbReference type="ARBA" id="ARBA00004673"/>
    </source>
</evidence>
<reference evidence="12" key="1">
    <citation type="submission" date="2025-08" db="UniProtKB">
        <authorList>
            <consortium name="Ensembl"/>
        </authorList>
    </citation>
    <scope>IDENTIFICATION</scope>
</reference>
<evidence type="ECO:0000256" key="11">
    <source>
        <dbReference type="SAM" id="Phobius"/>
    </source>
</evidence>
<keyword evidence="6" id="KW-0809">Transit peptide</keyword>
<organism evidence="12 13">
    <name type="scientific">Nothoprocta perdicaria</name>
    <name type="common">Chilean tinamou</name>
    <name type="synonym">Crypturus perdicarius</name>
    <dbReference type="NCBI Taxonomy" id="30464"/>
    <lineage>
        <taxon>Eukaryota</taxon>
        <taxon>Metazoa</taxon>
        <taxon>Chordata</taxon>
        <taxon>Craniata</taxon>
        <taxon>Vertebrata</taxon>
        <taxon>Euteleostomi</taxon>
        <taxon>Archelosauria</taxon>
        <taxon>Archosauria</taxon>
        <taxon>Dinosauria</taxon>
        <taxon>Saurischia</taxon>
        <taxon>Theropoda</taxon>
        <taxon>Coelurosauria</taxon>
        <taxon>Aves</taxon>
        <taxon>Palaeognathae</taxon>
        <taxon>Tinamiformes</taxon>
        <taxon>Tinamidae</taxon>
        <taxon>Nothoprocta</taxon>
    </lineage>
</organism>
<dbReference type="Gene3D" id="4.10.81.10">
    <property type="entry name" value="Cytochrome c oxidase, subunit 8"/>
    <property type="match status" value="1"/>
</dbReference>
<evidence type="ECO:0000256" key="10">
    <source>
        <dbReference type="SAM" id="MobiDB-lite"/>
    </source>
</evidence>
<protein>
    <recommendedName>
        <fullName evidence="14">COX8A oxidase</fullName>
    </recommendedName>
</protein>
<dbReference type="UniPathway" id="UPA00705"/>
<dbReference type="Ensembl" id="ENSNPET00000005315.1">
    <property type="protein sequence ID" value="ENSNPEP00000005186.1"/>
    <property type="gene ID" value="ENSNPEG00000003927.1"/>
</dbReference>
<dbReference type="SUPFAM" id="SSF81431">
    <property type="entry name" value="Mitochondrial cytochrome c oxidase subunit VIIIb (aka IX)"/>
    <property type="match status" value="1"/>
</dbReference>
<keyword evidence="9 11" id="KW-0472">Membrane</keyword>
<dbReference type="Proteomes" id="UP000694420">
    <property type="component" value="Unplaced"/>
</dbReference>
<dbReference type="GO" id="GO:0045277">
    <property type="term" value="C:respiratory chain complex IV"/>
    <property type="evidence" value="ECO:0007669"/>
    <property type="project" value="InterPro"/>
</dbReference>
<feature type="transmembrane region" description="Helical" evidence="11">
    <location>
        <begin position="42"/>
        <end position="61"/>
    </location>
</feature>
<dbReference type="InterPro" id="IPR003205">
    <property type="entry name" value="Cyt_c_oxidase_su8"/>
</dbReference>
<keyword evidence="4 11" id="KW-0812">Transmembrane</keyword>
<evidence type="ECO:0008006" key="14">
    <source>
        <dbReference type="Google" id="ProtNLM"/>
    </source>
</evidence>
<dbReference type="AlphaFoldDB" id="A0A8C6YU24"/>
<keyword evidence="8" id="KW-0496">Mitochondrion</keyword>
<evidence type="ECO:0000256" key="1">
    <source>
        <dbReference type="ARBA" id="ARBA00004434"/>
    </source>
</evidence>
<comment type="similarity">
    <text evidence="3">Belongs to the cytochrome c oxidase VIII family.</text>
</comment>
<proteinExistence type="inferred from homology"/>
<evidence type="ECO:0000256" key="9">
    <source>
        <dbReference type="ARBA" id="ARBA00023136"/>
    </source>
</evidence>
<dbReference type="Pfam" id="PF02285">
    <property type="entry name" value="COX8"/>
    <property type="match status" value="1"/>
</dbReference>
<evidence type="ECO:0000313" key="12">
    <source>
        <dbReference type="Ensembl" id="ENSNPEP00000005186.1"/>
    </source>
</evidence>
<evidence type="ECO:0000256" key="5">
    <source>
        <dbReference type="ARBA" id="ARBA00022792"/>
    </source>
</evidence>
<sequence>MGSGRSFFLQKWPDPVASPQNGPGSNLFLPRKRAAAPPQETVVGFAAMFLSCLGPAAWVLGHLEDYKKRE</sequence>
<dbReference type="PANTHER" id="PTHR16717">
    <property type="entry name" value="CYTOCHROME C OXIDASE POLYPEPTIDE VIII"/>
    <property type="match status" value="1"/>
</dbReference>
<keyword evidence="5" id="KW-0999">Mitochondrion inner membrane</keyword>
<comment type="subcellular location">
    <subcellularLocation>
        <location evidence="1">Mitochondrion inner membrane</location>
        <topology evidence="1">Single-pass membrane protein</topology>
    </subcellularLocation>
</comment>
<evidence type="ECO:0000256" key="6">
    <source>
        <dbReference type="ARBA" id="ARBA00022946"/>
    </source>
</evidence>
<comment type="pathway">
    <text evidence="2">Energy metabolism; oxidative phosphorylation.</text>
</comment>
<evidence type="ECO:0000256" key="7">
    <source>
        <dbReference type="ARBA" id="ARBA00022989"/>
    </source>
</evidence>
<dbReference type="PANTHER" id="PTHR16717:SF5">
    <property type="entry name" value="CYTOCHROME C OXIDASE SUBUNIT 8, ISOFORM A"/>
    <property type="match status" value="1"/>
</dbReference>
<feature type="region of interest" description="Disordered" evidence="10">
    <location>
        <begin position="1"/>
        <end position="28"/>
    </location>
</feature>
<reference evidence="12" key="2">
    <citation type="submission" date="2025-09" db="UniProtKB">
        <authorList>
            <consortium name="Ensembl"/>
        </authorList>
    </citation>
    <scope>IDENTIFICATION</scope>
</reference>
<name>A0A8C6YU24_NOTPE</name>
<dbReference type="GO" id="GO:0006123">
    <property type="term" value="P:mitochondrial electron transport, cytochrome c to oxygen"/>
    <property type="evidence" value="ECO:0007669"/>
    <property type="project" value="InterPro"/>
</dbReference>
<evidence type="ECO:0000313" key="13">
    <source>
        <dbReference type="Proteomes" id="UP000694420"/>
    </source>
</evidence>
<evidence type="ECO:0000256" key="8">
    <source>
        <dbReference type="ARBA" id="ARBA00023128"/>
    </source>
</evidence>
<evidence type="ECO:0000256" key="4">
    <source>
        <dbReference type="ARBA" id="ARBA00022692"/>
    </source>
</evidence>
<keyword evidence="7 11" id="KW-1133">Transmembrane helix</keyword>
<accession>A0A8C6YU24</accession>
<dbReference type="GO" id="GO:0005743">
    <property type="term" value="C:mitochondrial inner membrane"/>
    <property type="evidence" value="ECO:0007669"/>
    <property type="project" value="UniProtKB-SubCell"/>
</dbReference>
<keyword evidence="13" id="KW-1185">Reference proteome</keyword>
<evidence type="ECO:0000256" key="3">
    <source>
        <dbReference type="ARBA" id="ARBA00010117"/>
    </source>
</evidence>
<dbReference type="InterPro" id="IPR036548">
    <property type="entry name" value="Cyt_c_oxidase_su8_sf"/>
</dbReference>